<dbReference type="Proteomes" id="UP000069632">
    <property type="component" value="Unassembled WGS sequence"/>
</dbReference>
<dbReference type="AlphaFoldDB" id="A0A128EFF1"/>
<organism evidence="2 3">
    <name type="scientific">Campylobacter geochelonis</name>
    <dbReference type="NCBI Taxonomy" id="1780362"/>
    <lineage>
        <taxon>Bacteria</taxon>
        <taxon>Pseudomonadati</taxon>
        <taxon>Campylobacterota</taxon>
        <taxon>Epsilonproteobacteria</taxon>
        <taxon>Campylobacterales</taxon>
        <taxon>Campylobacteraceae</taxon>
        <taxon>Campylobacter</taxon>
    </lineage>
</organism>
<protein>
    <submittedName>
        <fullName evidence="2">Aminoacyl-histidine dipeptidase</fullName>
        <ecNumber evidence="2">3.4.13.18</ecNumber>
    </submittedName>
</protein>
<accession>A0A128EFF1</accession>
<dbReference type="Pfam" id="PF04389">
    <property type="entry name" value="Peptidase_M28"/>
    <property type="match status" value="1"/>
</dbReference>
<dbReference type="SUPFAM" id="SSF53187">
    <property type="entry name" value="Zn-dependent exopeptidases"/>
    <property type="match status" value="1"/>
</dbReference>
<dbReference type="OrthoDB" id="9773892at2"/>
<dbReference type="PANTHER" id="PTHR43501:SF1">
    <property type="entry name" value="CYTOSOL NON-SPECIFIC DIPEPTIDASE"/>
    <property type="match status" value="1"/>
</dbReference>
<keyword evidence="2" id="KW-0378">Hydrolase</keyword>
<dbReference type="Gene3D" id="3.40.630.10">
    <property type="entry name" value="Zn peptidases"/>
    <property type="match status" value="2"/>
</dbReference>
<keyword evidence="2" id="KW-0224">Dipeptidase</keyword>
<keyword evidence="2" id="KW-0645">Protease</keyword>
<sequence>MQKVMQYFKQICKIPHGSFETDELKEFLVARAKALNFDVLVDEAGNIYASKGNPKICLQSHYDMVMVGEAPNLVLEEKDGFLSAKNSTLGADNGIGVAISLVMMEEFENIEVIFTNNEEVGLWGAARFEYKTKSKRLLNLDSEEDFRVSIGCAGSVDMYASSKVEKTVAKGVVYELKVEGFPGGHSGTEIDKNIPCATKFLAKFIKENGGKIAFFDGGERRNSIAANAHATVVFDKELSEIPSFVKADFKGVKECEIYKNSDEVLNMLCIFAQGVRAWNKELGIPEDSVNLSTVKEKDGALEVLFFARSMSKDGLENTKFETKTLAESFGFKIRNENQTTPWKPVANEFSHAVLENLRKYSPDAHFAAVHAGLECGVFIGLDDELLATSIGPNIFSPHSVKERVELASVEKITNAVRSLLKDMKC</sequence>
<dbReference type="InterPro" id="IPR007484">
    <property type="entry name" value="Peptidase_M28"/>
</dbReference>
<dbReference type="PANTHER" id="PTHR43501">
    <property type="entry name" value="CYTOSOL NON-SPECIFIC DIPEPTIDASE"/>
    <property type="match status" value="1"/>
</dbReference>
<reference evidence="2 3" key="1">
    <citation type="submission" date="2016-02" db="EMBL/GenBank/DDBJ databases">
        <authorList>
            <consortium name="Pathogen Informatics"/>
        </authorList>
    </citation>
    <scope>NUCLEOTIDE SEQUENCE [LARGE SCALE GENOMIC DNA]</scope>
    <source>
        <strain evidence="2 3">RC20</strain>
    </source>
</reference>
<keyword evidence="3" id="KW-1185">Reference proteome</keyword>
<evidence type="ECO:0000313" key="3">
    <source>
        <dbReference type="Proteomes" id="UP000069632"/>
    </source>
</evidence>
<evidence type="ECO:0000259" key="1">
    <source>
        <dbReference type="Pfam" id="PF04389"/>
    </source>
</evidence>
<proteinExistence type="predicted"/>
<dbReference type="EMBL" id="FIZP01000002">
    <property type="protein sequence ID" value="CZE47271.1"/>
    <property type="molecule type" value="Genomic_DNA"/>
</dbReference>
<dbReference type="GO" id="GO:0006508">
    <property type="term" value="P:proteolysis"/>
    <property type="evidence" value="ECO:0007669"/>
    <property type="project" value="InterPro"/>
</dbReference>
<feature type="domain" description="Peptidase M28" evidence="1">
    <location>
        <begin position="53"/>
        <end position="142"/>
    </location>
</feature>
<dbReference type="GO" id="GO:0005829">
    <property type="term" value="C:cytosol"/>
    <property type="evidence" value="ECO:0007669"/>
    <property type="project" value="TreeGrafter"/>
</dbReference>
<dbReference type="GO" id="GO:0070573">
    <property type="term" value="F:metallodipeptidase activity"/>
    <property type="evidence" value="ECO:0007669"/>
    <property type="project" value="TreeGrafter"/>
</dbReference>
<name>A0A128EFF1_9BACT</name>
<gene>
    <name evidence="2" type="primary">pepD</name>
    <name evidence="2" type="ORF">ERS672216_00810</name>
</gene>
<dbReference type="RefSeq" id="WP_075540124.1">
    <property type="nucleotide sequence ID" value="NZ_CP053844.1"/>
</dbReference>
<dbReference type="EC" id="3.4.13.18" evidence="2"/>
<dbReference type="PRINTS" id="PR00934">
    <property type="entry name" value="XHISDIPTASE"/>
</dbReference>
<evidence type="ECO:0000313" key="2">
    <source>
        <dbReference type="EMBL" id="CZE47271.1"/>
    </source>
</evidence>
<dbReference type="InterPro" id="IPR001160">
    <property type="entry name" value="Peptidase_M20C"/>
</dbReference>